<name>A0A2J8SKG5_PONAB</name>
<evidence type="ECO:0000313" key="1">
    <source>
        <dbReference type="EMBL" id="PNJ21233.1"/>
    </source>
</evidence>
<organism evidence="1">
    <name type="scientific">Pongo abelii</name>
    <name type="common">Sumatran orangutan</name>
    <name type="synonym">Pongo pygmaeus abelii</name>
    <dbReference type="NCBI Taxonomy" id="9601"/>
    <lineage>
        <taxon>Eukaryota</taxon>
        <taxon>Metazoa</taxon>
        <taxon>Chordata</taxon>
        <taxon>Craniata</taxon>
        <taxon>Vertebrata</taxon>
        <taxon>Euteleostomi</taxon>
        <taxon>Mammalia</taxon>
        <taxon>Eutheria</taxon>
        <taxon>Euarchontoglires</taxon>
        <taxon>Primates</taxon>
        <taxon>Haplorrhini</taxon>
        <taxon>Catarrhini</taxon>
        <taxon>Hominidae</taxon>
        <taxon>Pongo</taxon>
    </lineage>
</organism>
<protein>
    <submittedName>
        <fullName evidence="1">IREB2 isoform 5</fullName>
    </submittedName>
</protein>
<proteinExistence type="predicted"/>
<reference evidence="1" key="1">
    <citation type="submission" date="2017-12" db="EMBL/GenBank/DDBJ databases">
        <title>High-resolution comparative analysis of great ape genomes.</title>
        <authorList>
            <person name="Pollen A."/>
            <person name="Hastie A."/>
            <person name="Hormozdiari F."/>
            <person name="Dougherty M."/>
            <person name="Liu R."/>
            <person name="Chaisson M."/>
            <person name="Hoppe E."/>
            <person name="Hill C."/>
            <person name="Pang A."/>
            <person name="Hillier L."/>
            <person name="Baker C."/>
            <person name="Armstrong J."/>
            <person name="Shendure J."/>
            <person name="Paten B."/>
            <person name="Wilson R."/>
            <person name="Chao H."/>
            <person name="Schneider V."/>
            <person name="Ventura M."/>
            <person name="Kronenberg Z."/>
            <person name="Murali S."/>
            <person name="Gordon D."/>
            <person name="Cantsilieris S."/>
            <person name="Munson K."/>
            <person name="Nelson B."/>
            <person name="Raja A."/>
            <person name="Underwood J."/>
            <person name="Diekhans M."/>
            <person name="Fiddes I."/>
            <person name="Haussler D."/>
            <person name="Eichler E."/>
        </authorList>
    </citation>
    <scope>NUCLEOTIDE SEQUENCE [LARGE SCALE GENOMIC DNA]</scope>
    <source>
        <strain evidence="1">Susie</strain>
    </source>
</reference>
<sequence length="52" mass="5574">MDAPKAGYAFEYLIETLNDSSHKKFFDVSKLGGTKCSALLNTGLVGSCCTKL</sequence>
<gene>
    <name evidence="1" type="ORF">CR201_G0042191</name>
</gene>
<dbReference type="AlphaFoldDB" id="A0A2J8SKG5"/>
<comment type="caution">
    <text evidence="1">The sequence shown here is derived from an EMBL/GenBank/DDBJ whole genome shotgun (WGS) entry which is preliminary data.</text>
</comment>
<accession>A0A2J8SKG5</accession>
<dbReference type="EMBL" id="NDHI03003562">
    <property type="protein sequence ID" value="PNJ21233.1"/>
    <property type="molecule type" value="Genomic_DNA"/>
</dbReference>